<evidence type="ECO:0000313" key="4">
    <source>
        <dbReference type="Proteomes" id="UP000598297"/>
    </source>
</evidence>
<keyword evidence="4" id="KW-1185">Reference proteome</keyword>
<comment type="caution">
    <text evidence="3">The sequence shown here is derived from an EMBL/GenBank/DDBJ whole genome shotgun (WGS) entry which is preliminary data.</text>
</comment>
<evidence type="ECO:0000256" key="1">
    <source>
        <dbReference type="SAM" id="MobiDB-lite"/>
    </source>
</evidence>
<reference evidence="3" key="1">
    <citation type="submission" date="2020-01" db="EMBL/GenBank/DDBJ databases">
        <title>Whole-genome analyses of novel actinobacteria.</title>
        <authorList>
            <person name="Sahin N."/>
        </authorList>
    </citation>
    <scope>NUCLEOTIDE SEQUENCE</scope>
    <source>
        <strain evidence="3">YC537</strain>
    </source>
</reference>
<evidence type="ECO:0000313" key="3">
    <source>
        <dbReference type="EMBL" id="NBE55729.1"/>
    </source>
</evidence>
<dbReference type="SMART" id="SM00287">
    <property type="entry name" value="SH3b"/>
    <property type="match status" value="1"/>
</dbReference>
<organism evidence="3 4">
    <name type="scientific">Streptomyces boluensis</name>
    <dbReference type="NCBI Taxonomy" id="1775135"/>
    <lineage>
        <taxon>Bacteria</taxon>
        <taxon>Bacillati</taxon>
        <taxon>Actinomycetota</taxon>
        <taxon>Actinomycetes</taxon>
        <taxon>Kitasatosporales</taxon>
        <taxon>Streptomycetaceae</taxon>
        <taxon>Streptomyces</taxon>
    </lineage>
</organism>
<feature type="region of interest" description="Disordered" evidence="1">
    <location>
        <begin position="1"/>
        <end position="25"/>
    </location>
</feature>
<feature type="compositionally biased region" description="Polar residues" evidence="1">
    <location>
        <begin position="12"/>
        <end position="21"/>
    </location>
</feature>
<dbReference type="AlphaFoldDB" id="A0A964UUM8"/>
<dbReference type="RefSeq" id="WP_161703736.1">
    <property type="nucleotide sequence ID" value="NZ_JAAAHS010000361.1"/>
</dbReference>
<dbReference type="Pfam" id="PF08239">
    <property type="entry name" value="SH3_3"/>
    <property type="match status" value="1"/>
</dbReference>
<dbReference type="Proteomes" id="UP000598297">
    <property type="component" value="Unassembled WGS sequence"/>
</dbReference>
<sequence>MSEHVTIRGTDAGTTTSSGPSTDEGVAVTAATSRTYTVVADVNVRSGPGTSYAMVGRVLAGTRVTLHCQRPGETVTGPSGTSRIWDRIGTGRYISDTYLRTGSNGYVAPRC</sequence>
<dbReference type="OrthoDB" id="4305308at2"/>
<gene>
    <name evidence="3" type="ORF">GUY60_30725</name>
</gene>
<accession>A0A964UUM8</accession>
<feature type="domain" description="SH3b" evidence="2">
    <location>
        <begin position="31"/>
        <end position="103"/>
    </location>
</feature>
<protein>
    <submittedName>
        <fullName evidence="3">SH3 domain-containing protein</fullName>
    </submittedName>
</protein>
<dbReference type="PROSITE" id="PS51781">
    <property type="entry name" value="SH3B"/>
    <property type="match status" value="1"/>
</dbReference>
<name>A0A964UUM8_9ACTN</name>
<proteinExistence type="predicted"/>
<dbReference type="Gene3D" id="2.30.30.40">
    <property type="entry name" value="SH3 Domains"/>
    <property type="match status" value="1"/>
</dbReference>
<dbReference type="EMBL" id="JAAAHS010000361">
    <property type="protein sequence ID" value="NBE55729.1"/>
    <property type="molecule type" value="Genomic_DNA"/>
</dbReference>
<dbReference type="InterPro" id="IPR003646">
    <property type="entry name" value="SH3-like_bac-type"/>
</dbReference>
<evidence type="ECO:0000259" key="2">
    <source>
        <dbReference type="PROSITE" id="PS51781"/>
    </source>
</evidence>